<accession>A0A5B9QHY0</accession>
<dbReference type="OrthoDB" id="9788468at2"/>
<reference evidence="1 2" key="1">
    <citation type="submission" date="2019-08" db="EMBL/GenBank/DDBJ databases">
        <title>Deep-cultivation of Planctomycetes and their phenomic and genomic characterization uncovers novel biology.</title>
        <authorList>
            <person name="Wiegand S."/>
            <person name="Jogler M."/>
            <person name="Boedeker C."/>
            <person name="Pinto D."/>
            <person name="Vollmers J."/>
            <person name="Rivas-Marin E."/>
            <person name="Kohn T."/>
            <person name="Peeters S.H."/>
            <person name="Heuer A."/>
            <person name="Rast P."/>
            <person name="Oberbeckmann S."/>
            <person name="Bunk B."/>
            <person name="Jeske O."/>
            <person name="Meyerdierks A."/>
            <person name="Storesund J.E."/>
            <person name="Kallscheuer N."/>
            <person name="Luecker S."/>
            <person name="Lage O.M."/>
            <person name="Pohl T."/>
            <person name="Merkel B.J."/>
            <person name="Hornburger P."/>
            <person name="Mueller R.-W."/>
            <person name="Bruemmer F."/>
            <person name="Labrenz M."/>
            <person name="Spormann A.M."/>
            <person name="Op den Camp H."/>
            <person name="Overmann J."/>
            <person name="Amann R."/>
            <person name="Jetten M.S.M."/>
            <person name="Mascher T."/>
            <person name="Medema M.H."/>
            <person name="Devos D.P."/>
            <person name="Kaster A.-K."/>
            <person name="Ovreas L."/>
            <person name="Rohde M."/>
            <person name="Galperin M.Y."/>
            <person name="Jogler C."/>
        </authorList>
    </citation>
    <scope>NUCLEOTIDE SEQUENCE [LARGE SCALE GENOMIC DNA]</scope>
    <source>
        <strain evidence="1 2">Pr1d</strain>
    </source>
</reference>
<sequence>MSFDLLTYQHVGDKKNSDFFEEYRVKIYERRLQSGLDQLLGKMRGVVIQVETGDAISYLEELYLMSPYRLAAAYRSDTHNIYVMVSETRFPRIFVIEPLDKNFEDDVKRLNMIYPLARAKPNARYIGEIFHTTSVRETCKVLESHNVRFVYDGDEENRLYTNKPFAFTEPSDFTFNRVGYTEADLEDYDELNLGTRFELTQDQLAELEKQAELGKEAGIHELLRGIDHMATRILAGEREDAILEFLTMSNYYFWGAYNIHEMNSSTNVNRNSHVEDDKESPAKVFTANNTPSFINSFENLPMPTEDFVRNFGRRMHHIAYEVVDGDHPSGVKNVDYVVGKLGTLGVPFLAHVVGECKDSPDLKQIFSKHSKYSILITEYVERCHKFKGFFTKQNVASLTEAAGKDERYTHGHVFD</sequence>
<dbReference type="EMBL" id="CP042913">
    <property type="protein sequence ID" value="QEG37190.1"/>
    <property type="molecule type" value="Genomic_DNA"/>
</dbReference>
<proteinExistence type="predicted"/>
<dbReference type="KEGG" id="bgok:Pr1d_45310"/>
<dbReference type="AlphaFoldDB" id="A0A5B9QHY0"/>
<evidence type="ECO:0000313" key="1">
    <source>
        <dbReference type="EMBL" id="QEG37190.1"/>
    </source>
</evidence>
<gene>
    <name evidence="1" type="ORF">Pr1d_45310</name>
</gene>
<name>A0A5B9QHY0_9BACT</name>
<protein>
    <submittedName>
        <fullName evidence="1">Uncharacterized protein</fullName>
    </submittedName>
</protein>
<evidence type="ECO:0000313" key="2">
    <source>
        <dbReference type="Proteomes" id="UP000323917"/>
    </source>
</evidence>
<dbReference type="RefSeq" id="WP_148075458.1">
    <property type="nucleotide sequence ID" value="NZ_CP042913.1"/>
</dbReference>
<keyword evidence="2" id="KW-1185">Reference proteome</keyword>
<organism evidence="1 2">
    <name type="scientific">Bythopirellula goksoeyrii</name>
    <dbReference type="NCBI Taxonomy" id="1400387"/>
    <lineage>
        <taxon>Bacteria</taxon>
        <taxon>Pseudomonadati</taxon>
        <taxon>Planctomycetota</taxon>
        <taxon>Planctomycetia</taxon>
        <taxon>Pirellulales</taxon>
        <taxon>Lacipirellulaceae</taxon>
        <taxon>Bythopirellula</taxon>
    </lineage>
</organism>
<dbReference type="Proteomes" id="UP000323917">
    <property type="component" value="Chromosome"/>
</dbReference>